<dbReference type="Proteomes" id="UP000033393">
    <property type="component" value="Unassembled WGS sequence"/>
</dbReference>
<dbReference type="PATRIC" id="fig|68170.10.peg.969"/>
<keyword evidence="2" id="KW-1133">Transmembrane helix</keyword>
<evidence type="ECO:0000256" key="1">
    <source>
        <dbReference type="SAM" id="MobiDB-lite"/>
    </source>
</evidence>
<sequence length="213" mass="22375">MGLVPVLVVIGVLLLITIAVVSIVNVGQENAQARSLSVATAVLRRQAREPRWRQVPDDEDVPAGRTGASGRTRHVALAGTRDGRAVRVAVFASSRPAGTWQGAPVRWAVVPGLVVVVDAPELPGDLQLNPVQGAQRYGVLGSLAPLVAGDTAKKVFAQLESYQPPAVDVVDGTACFTFTDMDLAEQLDDLVAMACDVIDILVDVRKSVPPGGE</sequence>
<reference evidence="3 4" key="1">
    <citation type="submission" date="2015-02" db="EMBL/GenBank/DDBJ databases">
        <authorList>
            <person name="Ju K.-S."/>
            <person name="Doroghazi J.R."/>
            <person name="Metcalf W."/>
        </authorList>
    </citation>
    <scope>NUCLEOTIDE SEQUENCE [LARGE SCALE GENOMIC DNA]</scope>
    <source>
        <strain evidence="3 4">NRRL B-16140</strain>
    </source>
</reference>
<gene>
    <name evidence="3" type="ORF">UK23_10800</name>
</gene>
<evidence type="ECO:0000313" key="3">
    <source>
        <dbReference type="EMBL" id="KJK50467.1"/>
    </source>
</evidence>
<dbReference type="OrthoDB" id="3691778at2"/>
<name>A0A0F0H830_LENAE</name>
<dbReference type="AlphaFoldDB" id="A0A0F0H830"/>
<organism evidence="3 4">
    <name type="scientific">Lentzea aerocolonigenes</name>
    <name type="common">Lechevalieria aerocolonigenes</name>
    <name type="synonym">Saccharothrix aerocolonigenes</name>
    <dbReference type="NCBI Taxonomy" id="68170"/>
    <lineage>
        <taxon>Bacteria</taxon>
        <taxon>Bacillati</taxon>
        <taxon>Actinomycetota</taxon>
        <taxon>Actinomycetes</taxon>
        <taxon>Pseudonocardiales</taxon>
        <taxon>Pseudonocardiaceae</taxon>
        <taxon>Lentzea</taxon>
    </lineage>
</organism>
<accession>A0A0F0H830</accession>
<proteinExistence type="predicted"/>
<dbReference type="RefSeq" id="WP_045311280.1">
    <property type="nucleotide sequence ID" value="NZ_JYJG01000059.1"/>
</dbReference>
<dbReference type="EMBL" id="JYJG01000059">
    <property type="protein sequence ID" value="KJK50467.1"/>
    <property type="molecule type" value="Genomic_DNA"/>
</dbReference>
<keyword evidence="4" id="KW-1185">Reference proteome</keyword>
<keyword evidence="2" id="KW-0472">Membrane</keyword>
<keyword evidence="2" id="KW-0812">Transmembrane</keyword>
<feature type="region of interest" description="Disordered" evidence="1">
    <location>
        <begin position="49"/>
        <end position="69"/>
    </location>
</feature>
<protein>
    <submittedName>
        <fullName evidence="3">Uncharacterized protein</fullName>
    </submittedName>
</protein>
<feature type="transmembrane region" description="Helical" evidence="2">
    <location>
        <begin position="6"/>
        <end position="27"/>
    </location>
</feature>
<evidence type="ECO:0000313" key="4">
    <source>
        <dbReference type="Proteomes" id="UP000033393"/>
    </source>
</evidence>
<comment type="caution">
    <text evidence="3">The sequence shown here is derived from an EMBL/GenBank/DDBJ whole genome shotgun (WGS) entry which is preliminary data.</text>
</comment>
<evidence type="ECO:0000256" key="2">
    <source>
        <dbReference type="SAM" id="Phobius"/>
    </source>
</evidence>